<accession>A0A5N6P442</accession>
<comment type="caution">
    <text evidence="1">The sequence shown here is derived from an EMBL/GenBank/DDBJ whole genome shotgun (WGS) entry which is preliminary data.</text>
</comment>
<name>A0A5N6P442_9ASTR</name>
<dbReference type="EMBL" id="SZYD01000007">
    <property type="protein sequence ID" value="KAD5803557.1"/>
    <property type="molecule type" value="Genomic_DNA"/>
</dbReference>
<sequence length="138" mass="15600">MKDISKRQEHVLFYEGAKVLFNIALAIFKMNEEELLMTHHVGNAIKIIQNTTRHLFDPDDLMTNQKEMEGTLSTEEPTRAGTIGQCRDFRSHRCRIERVGGGEQSVVRRASGRDADPIEHRVGVDFIVGVTKAHKITG</sequence>
<dbReference type="AlphaFoldDB" id="A0A5N6P442"/>
<proteinExistence type="predicted"/>
<organism evidence="1 2">
    <name type="scientific">Mikania micrantha</name>
    <name type="common">bitter vine</name>
    <dbReference type="NCBI Taxonomy" id="192012"/>
    <lineage>
        <taxon>Eukaryota</taxon>
        <taxon>Viridiplantae</taxon>
        <taxon>Streptophyta</taxon>
        <taxon>Embryophyta</taxon>
        <taxon>Tracheophyta</taxon>
        <taxon>Spermatophyta</taxon>
        <taxon>Magnoliopsida</taxon>
        <taxon>eudicotyledons</taxon>
        <taxon>Gunneridae</taxon>
        <taxon>Pentapetalae</taxon>
        <taxon>asterids</taxon>
        <taxon>campanulids</taxon>
        <taxon>Asterales</taxon>
        <taxon>Asteraceae</taxon>
        <taxon>Asteroideae</taxon>
        <taxon>Heliantheae alliance</taxon>
        <taxon>Eupatorieae</taxon>
        <taxon>Mikania</taxon>
    </lineage>
</organism>
<evidence type="ECO:0000313" key="2">
    <source>
        <dbReference type="Proteomes" id="UP000326396"/>
    </source>
</evidence>
<reference evidence="1 2" key="1">
    <citation type="submission" date="2019-05" db="EMBL/GenBank/DDBJ databases">
        <title>Mikania micrantha, genome provides insights into the molecular mechanism of rapid growth.</title>
        <authorList>
            <person name="Liu B."/>
        </authorList>
    </citation>
    <scope>NUCLEOTIDE SEQUENCE [LARGE SCALE GENOMIC DNA]</scope>
    <source>
        <strain evidence="1">NLD-2019</strain>
        <tissue evidence="1">Leaf</tissue>
    </source>
</reference>
<keyword evidence="2" id="KW-1185">Reference proteome</keyword>
<evidence type="ECO:0000313" key="1">
    <source>
        <dbReference type="EMBL" id="KAD5803557.1"/>
    </source>
</evidence>
<dbReference type="Gene3D" id="1.10.472.80">
    <property type="entry name" value="Ypt/Rab-GAP domain of gyp1p, domain 3"/>
    <property type="match status" value="1"/>
</dbReference>
<dbReference type="OrthoDB" id="294251at2759"/>
<protein>
    <submittedName>
        <fullName evidence="1">Uncharacterized protein</fullName>
    </submittedName>
</protein>
<dbReference type="InterPro" id="IPR035969">
    <property type="entry name" value="Rab-GAP_TBC_sf"/>
</dbReference>
<gene>
    <name evidence="1" type="ORF">E3N88_14917</name>
</gene>
<dbReference type="SUPFAM" id="SSF47923">
    <property type="entry name" value="Ypt/Rab-GAP domain of gyp1p"/>
    <property type="match status" value="1"/>
</dbReference>
<dbReference type="Proteomes" id="UP000326396">
    <property type="component" value="Linkage Group LG15"/>
</dbReference>